<organism evidence="2 3">
    <name type="scientific">Chitinophaga arvensicola</name>
    <dbReference type="NCBI Taxonomy" id="29529"/>
    <lineage>
        <taxon>Bacteria</taxon>
        <taxon>Pseudomonadati</taxon>
        <taxon>Bacteroidota</taxon>
        <taxon>Chitinophagia</taxon>
        <taxon>Chitinophagales</taxon>
        <taxon>Chitinophagaceae</taxon>
        <taxon>Chitinophaga</taxon>
    </lineage>
</organism>
<dbReference type="AlphaFoldDB" id="A0A1I0PFL7"/>
<dbReference type="Pfam" id="PF05050">
    <property type="entry name" value="Methyltransf_21"/>
    <property type="match status" value="1"/>
</dbReference>
<dbReference type="OrthoDB" id="9812600at2"/>
<reference evidence="3" key="1">
    <citation type="submission" date="2016-10" db="EMBL/GenBank/DDBJ databases">
        <authorList>
            <person name="Varghese N."/>
            <person name="Submissions S."/>
        </authorList>
    </citation>
    <scope>NUCLEOTIDE SEQUENCE [LARGE SCALE GENOMIC DNA]</scope>
    <source>
        <strain evidence="3">DSM 3695</strain>
    </source>
</reference>
<keyword evidence="2" id="KW-0489">Methyltransferase</keyword>
<dbReference type="PANTHER" id="PTHR34203:SF15">
    <property type="entry name" value="SLL1173 PROTEIN"/>
    <property type="match status" value="1"/>
</dbReference>
<keyword evidence="3" id="KW-1185">Reference proteome</keyword>
<gene>
    <name evidence="2" type="ORF">SAMN04488122_0761</name>
</gene>
<sequence>MPNFFNRLFSKKEKVLSKGDLYDVQTEQIIKQVCKKDSNCVDAGCNIGDILKIILKYAPDGRHYAYEPIPDLFQQLQAKFGQYQNCHISDIALSDKKGTSSFNYVVSNPAYSGLIKRKYDKEGEVDTLIEVQTNLLDDILPKDYRVDLIKIDVEGGEFPLLRGAANTLKKYKPVVIFEHGTGASEFYGTRPEDLYHFLRDCGLEVYTLTKWLGKQPPLSVEELVSIFNTNEEWYFVASVKV</sequence>
<dbReference type="PANTHER" id="PTHR34203">
    <property type="entry name" value="METHYLTRANSFERASE, FKBM FAMILY PROTEIN"/>
    <property type="match status" value="1"/>
</dbReference>
<dbReference type="Gene3D" id="3.40.50.150">
    <property type="entry name" value="Vaccinia Virus protein VP39"/>
    <property type="match status" value="1"/>
</dbReference>
<dbReference type="SUPFAM" id="SSF53335">
    <property type="entry name" value="S-adenosyl-L-methionine-dependent methyltransferases"/>
    <property type="match status" value="1"/>
</dbReference>
<dbReference type="InterPro" id="IPR029063">
    <property type="entry name" value="SAM-dependent_MTases_sf"/>
</dbReference>
<dbReference type="RefSeq" id="WP_089890785.1">
    <property type="nucleotide sequence ID" value="NZ_FOJG01000001.1"/>
</dbReference>
<protein>
    <submittedName>
        <fullName evidence="2">Methyltransferase, FkbM family</fullName>
    </submittedName>
</protein>
<dbReference type="GO" id="GO:0032259">
    <property type="term" value="P:methylation"/>
    <property type="evidence" value="ECO:0007669"/>
    <property type="project" value="UniProtKB-KW"/>
</dbReference>
<keyword evidence="2" id="KW-0808">Transferase</keyword>
<dbReference type="InterPro" id="IPR052514">
    <property type="entry name" value="SAM-dependent_MTase"/>
</dbReference>
<feature type="domain" description="Rhodanese" evidence="1">
    <location>
        <begin position="136"/>
        <end position="220"/>
    </location>
</feature>
<dbReference type="Proteomes" id="UP000199310">
    <property type="component" value="Unassembled WGS sequence"/>
</dbReference>
<dbReference type="InterPro" id="IPR001763">
    <property type="entry name" value="Rhodanese-like_dom"/>
</dbReference>
<name>A0A1I0PFL7_9BACT</name>
<dbReference type="STRING" id="29529.SAMN04488122_0761"/>
<proteinExistence type="predicted"/>
<dbReference type="NCBIfam" id="TIGR01444">
    <property type="entry name" value="fkbM_fam"/>
    <property type="match status" value="1"/>
</dbReference>
<dbReference type="InterPro" id="IPR006342">
    <property type="entry name" value="FkbM_mtfrase"/>
</dbReference>
<accession>A0A1I0PFL7</accession>
<dbReference type="GO" id="GO:0008168">
    <property type="term" value="F:methyltransferase activity"/>
    <property type="evidence" value="ECO:0007669"/>
    <property type="project" value="UniProtKB-KW"/>
</dbReference>
<evidence type="ECO:0000313" key="3">
    <source>
        <dbReference type="Proteomes" id="UP000199310"/>
    </source>
</evidence>
<dbReference type="EMBL" id="FOJG01000001">
    <property type="protein sequence ID" value="SEW13246.1"/>
    <property type="molecule type" value="Genomic_DNA"/>
</dbReference>
<evidence type="ECO:0000313" key="2">
    <source>
        <dbReference type="EMBL" id="SEW13246.1"/>
    </source>
</evidence>
<dbReference type="PROSITE" id="PS50206">
    <property type="entry name" value="RHODANESE_3"/>
    <property type="match status" value="1"/>
</dbReference>
<evidence type="ECO:0000259" key="1">
    <source>
        <dbReference type="PROSITE" id="PS50206"/>
    </source>
</evidence>